<dbReference type="Pfam" id="PF26013">
    <property type="entry name" value="DUF8004"/>
    <property type="match status" value="1"/>
</dbReference>
<gene>
    <name evidence="3" type="ORF">KVT40_004694</name>
</gene>
<protein>
    <recommendedName>
        <fullName evidence="2">DUF8004 domain-containing protein</fullName>
    </recommendedName>
</protein>
<feature type="compositionally biased region" description="Polar residues" evidence="1">
    <location>
        <begin position="1"/>
        <end position="11"/>
    </location>
</feature>
<sequence length="908" mass="98703">MSQSPTSTGPSTMAPGFQDFIQTTAPIYPSPPVSPLEPAIRGRLTDTAPISPITRSRACSVSSSPSVPNFSRVMSQRKSSVPNLPKLAGIQPVRRTPTTPRKNATIKRWDGSTRTAAQWDNLRRDAELYDQEATCSVHFHGRGRSQRGPALKVPFAVASKSGCLAALSSRRESSGSESPSSDSGYSSIGSQQDMQSLFIAAPDYLTREESLNYHITTRNIFAWMMNKPLVGYSLGQAMIDLLERLLTIRPATLDSVKDCLTYADRMGYTDMNSHPDYALAMLSFAEHFRIRDLWINAFVHCAGMNDILYLSSELDSISKQTQASITKAYLKTDLAITKTTRALAIFLEDELSPAHLGLTVSQRAHLDRFRSFIHSFYVGKLGYWPPPEFTKDLLAAMHRDFSSLYALLVDKESFPNLPNATSGGLCVLQNVGAFDEWHSYTEQPHPLPLMPQYGTLDGKAFNSRGLRSFLGSRASRRELYACARSGLDAATNKVTTDMKSNALVQSYIIFEQESILHLEPDLAISDARKVRWIMIYYTLQMLTSITASPPQFVPGGNGSVPYQACCAVPSIPWTSGRDSVLSVHPALRSQTPSERSVPSTPTDLQPDCSRDDYFAKSPTRTKRHARQDSGISMTPQPLRISSPSLSRATFLLNRRSSLSLRTCLPNSSTKSNSHLQSPVEADETSHSPSATSTTGSFHLHLPHPSAHELPTGARTPLLELEDMLALTSFPGPPKGPFELDATEAGTGTWLDDASSQATDDVIGAGNMCFEIDLGFDFGSPSKGVEEVEVCWEGIYEAYSQSGDDDAASLVGSGGEEEGEGGDGDEVERGNGRLSCSSDDSVTSAYSDFYAGSEGTANTGLTPVVESPGTVSLGESARWAGDYRECLGDGYFSRSEGREEGLGGDEEGD</sequence>
<feature type="compositionally biased region" description="Low complexity" evidence="1">
    <location>
        <begin position="175"/>
        <end position="189"/>
    </location>
</feature>
<feature type="region of interest" description="Disordered" evidence="1">
    <location>
        <begin position="889"/>
        <end position="908"/>
    </location>
</feature>
<accession>A0A8K0PEW5</accession>
<dbReference type="OrthoDB" id="4114825at2759"/>
<feature type="region of interest" description="Disordered" evidence="1">
    <location>
        <begin position="1"/>
        <end position="39"/>
    </location>
</feature>
<evidence type="ECO:0000313" key="3">
    <source>
        <dbReference type="EMBL" id="KAG8627211.1"/>
    </source>
</evidence>
<feature type="region of interest" description="Disordered" evidence="1">
    <location>
        <begin position="662"/>
        <end position="711"/>
    </location>
</feature>
<dbReference type="Proteomes" id="UP000809789">
    <property type="component" value="Unassembled WGS sequence"/>
</dbReference>
<organism evidence="3 4">
    <name type="scientific">Elsinoe batatas</name>
    <dbReference type="NCBI Taxonomy" id="2601811"/>
    <lineage>
        <taxon>Eukaryota</taxon>
        <taxon>Fungi</taxon>
        <taxon>Dikarya</taxon>
        <taxon>Ascomycota</taxon>
        <taxon>Pezizomycotina</taxon>
        <taxon>Dothideomycetes</taxon>
        <taxon>Dothideomycetidae</taxon>
        <taxon>Myriangiales</taxon>
        <taxon>Elsinoaceae</taxon>
        <taxon>Elsinoe</taxon>
    </lineage>
</organism>
<feature type="region of interest" description="Disordered" evidence="1">
    <location>
        <begin position="585"/>
        <end position="642"/>
    </location>
</feature>
<proteinExistence type="predicted"/>
<dbReference type="InterPro" id="IPR058317">
    <property type="entry name" value="DUF8004"/>
</dbReference>
<keyword evidence="4" id="KW-1185">Reference proteome</keyword>
<name>A0A8K0PEW5_9PEZI</name>
<feature type="compositionally biased region" description="Polar residues" evidence="1">
    <location>
        <begin position="629"/>
        <end position="642"/>
    </location>
</feature>
<dbReference type="PANTHER" id="PTHR39601">
    <property type="entry name" value="CHORIOGENIN HMINOR"/>
    <property type="match status" value="1"/>
</dbReference>
<feature type="compositionally biased region" description="Polar residues" evidence="1">
    <location>
        <begin position="686"/>
        <end position="696"/>
    </location>
</feature>
<reference evidence="3" key="1">
    <citation type="submission" date="2021-07" db="EMBL/GenBank/DDBJ databases">
        <title>Elsinoe batatas strain:CRI-CJ2 Genome sequencing and assembly.</title>
        <authorList>
            <person name="Huang L."/>
        </authorList>
    </citation>
    <scope>NUCLEOTIDE SEQUENCE</scope>
    <source>
        <strain evidence="3">CRI-CJ2</strain>
    </source>
</reference>
<evidence type="ECO:0000313" key="4">
    <source>
        <dbReference type="Proteomes" id="UP000809789"/>
    </source>
</evidence>
<feature type="compositionally biased region" description="Polar residues" evidence="1">
    <location>
        <begin position="664"/>
        <end position="676"/>
    </location>
</feature>
<feature type="region of interest" description="Disordered" evidence="1">
    <location>
        <begin position="168"/>
        <end position="189"/>
    </location>
</feature>
<evidence type="ECO:0000256" key="1">
    <source>
        <dbReference type="SAM" id="MobiDB-lite"/>
    </source>
</evidence>
<evidence type="ECO:0000259" key="2">
    <source>
        <dbReference type="Pfam" id="PF26013"/>
    </source>
</evidence>
<feature type="domain" description="DUF8004" evidence="2">
    <location>
        <begin position="257"/>
        <end position="347"/>
    </location>
</feature>
<dbReference type="EMBL" id="JAESVG020000005">
    <property type="protein sequence ID" value="KAG8627211.1"/>
    <property type="molecule type" value="Genomic_DNA"/>
</dbReference>
<feature type="region of interest" description="Disordered" evidence="1">
    <location>
        <begin position="802"/>
        <end position="839"/>
    </location>
</feature>
<dbReference type="AlphaFoldDB" id="A0A8K0PEW5"/>
<comment type="caution">
    <text evidence="3">The sequence shown here is derived from an EMBL/GenBank/DDBJ whole genome shotgun (WGS) entry which is preliminary data.</text>
</comment>
<feature type="compositionally biased region" description="Polar residues" evidence="1">
    <location>
        <begin position="588"/>
        <end position="603"/>
    </location>
</feature>
<dbReference type="PANTHER" id="PTHR39601:SF1">
    <property type="entry name" value="CHORIOGENIN HMINOR"/>
    <property type="match status" value="1"/>
</dbReference>
<feature type="compositionally biased region" description="Acidic residues" evidence="1">
    <location>
        <begin position="814"/>
        <end position="825"/>
    </location>
</feature>